<keyword evidence="3" id="KW-1185">Reference proteome</keyword>
<dbReference type="Pfam" id="PF07702">
    <property type="entry name" value="UTRA"/>
    <property type="match status" value="1"/>
</dbReference>
<dbReference type="InterPro" id="IPR011663">
    <property type="entry name" value="UTRA"/>
</dbReference>
<organism evidence="2 3">
    <name type="scientific">Streptomyces melanosporofaciens</name>
    <dbReference type="NCBI Taxonomy" id="67327"/>
    <lineage>
        <taxon>Bacteria</taxon>
        <taxon>Bacillati</taxon>
        <taxon>Actinomycetota</taxon>
        <taxon>Actinomycetes</taxon>
        <taxon>Kitasatosporales</taxon>
        <taxon>Streptomycetaceae</taxon>
        <taxon>Streptomyces</taxon>
        <taxon>Streptomyces violaceusniger group</taxon>
    </lineage>
</organism>
<dbReference type="Gene3D" id="3.40.1410.10">
    <property type="entry name" value="Chorismate lyase-like"/>
    <property type="match status" value="1"/>
</dbReference>
<evidence type="ECO:0000313" key="2">
    <source>
        <dbReference type="EMBL" id="SED64791.1"/>
    </source>
</evidence>
<accession>A0A1H5CE50</accession>
<dbReference type="AlphaFoldDB" id="A0A1H5CE50"/>
<feature type="domain" description="UbiC transcription regulator-associated" evidence="1">
    <location>
        <begin position="3"/>
        <end position="108"/>
    </location>
</feature>
<sequence>MHEVVREFYIDDLLASWTHEWIPVDEAPHLDLALHAVDSVDLVLRQTVRVRPMRAWCRVSIDVPPAEVLRVLHMENGQPAWLVESVSRDEALGNVSMCSRTWTRADAVRVVVELDERAATGDEVATPQEVVTPP</sequence>
<dbReference type="InterPro" id="IPR028978">
    <property type="entry name" value="Chorismate_lyase_/UTRA_dom_sf"/>
</dbReference>
<proteinExistence type="predicted"/>
<name>A0A1H5CE50_STRMJ</name>
<evidence type="ECO:0000313" key="3">
    <source>
        <dbReference type="Proteomes" id="UP000198609"/>
    </source>
</evidence>
<protein>
    <submittedName>
        <fullName evidence="2">UTRA domain-containing protein</fullName>
    </submittedName>
</protein>
<dbReference type="EMBL" id="FNST01000002">
    <property type="protein sequence ID" value="SED64791.1"/>
    <property type="molecule type" value="Genomic_DNA"/>
</dbReference>
<dbReference type="Proteomes" id="UP000198609">
    <property type="component" value="Unassembled WGS sequence"/>
</dbReference>
<evidence type="ECO:0000259" key="1">
    <source>
        <dbReference type="Pfam" id="PF07702"/>
    </source>
</evidence>
<dbReference type="GO" id="GO:0003677">
    <property type="term" value="F:DNA binding"/>
    <property type="evidence" value="ECO:0007669"/>
    <property type="project" value="InterPro"/>
</dbReference>
<reference evidence="3" key="1">
    <citation type="submission" date="2016-10" db="EMBL/GenBank/DDBJ databases">
        <authorList>
            <person name="Varghese N."/>
            <person name="Submissions S."/>
        </authorList>
    </citation>
    <scope>NUCLEOTIDE SEQUENCE [LARGE SCALE GENOMIC DNA]</scope>
    <source>
        <strain evidence="3">DSM 40318</strain>
    </source>
</reference>
<dbReference type="GO" id="GO:0006355">
    <property type="term" value="P:regulation of DNA-templated transcription"/>
    <property type="evidence" value="ECO:0007669"/>
    <property type="project" value="InterPro"/>
</dbReference>
<gene>
    <name evidence="2" type="ORF">SAMN04490356_9357</name>
</gene>
<dbReference type="SUPFAM" id="SSF64288">
    <property type="entry name" value="Chorismate lyase-like"/>
    <property type="match status" value="1"/>
</dbReference>